<dbReference type="SMART" id="SM00823">
    <property type="entry name" value="PKS_PP"/>
    <property type="match status" value="1"/>
</dbReference>
<dbReference type="GO" id="GO:0044550">
    <property type="term" value="P:secondary metabolite biosynthetic process"/>
    <property type="evidence" value="ECO:0007669"/>
    <property type="project" value="TreeGrafter"/>
</dbReference>
<dbReference type="Pfam" id="PF00550">
    <property type="entry name" value="PP-binding"/>
    <property type="match status" value="1"/>
</dbReference>
<dbReference type="SUPFAM" id="SSF56801">
    <property type="entry name" value="Acetyl-CoA synthetase-like"/>
    <property type="match status" value="1"/>
</dbReference>
<dbReference type="OrthoDB" id="416786at2759"/>
<dbReference type="Gene3D" id="3.30.300.30">
    <property type="match status" value="1"/>
</dbReference>
<dbReference type="HOGENOM" id="CLU_000022_2_12_1"/>
<dbReference type="GO" id="GO:0005737">
    <property type="term" value="C:cytoplasm"/>
    <property type="evidence" value="ECO:0007669"/>
    <property type="project" value="TreeGrafter"/>
</dbReference>
<keyword evidence="2" id="KW-0597">Phosphoprotein</keyword>
<evidence type="ECO:0000256" key="2">
    <source>
        <dbReference type="ARBA" id="ARBA00022553"/>
    </source>
</evidence>
<dbReference type="Pfam" id="PF00501">
    <property type="entry name" value="AMP-binding"/>
    <property type="match status" value="1"/>
</dbReference>
<evidence type="ECO:0000259" key="5">
    <source>
        <dbReference type="PROSITE" id="PS50075"/>
    </source>
</evidence>
<reference evidence="7" key="1">
    <citation type="journal article" date="2014" name="Nat. Commun.">
        <title>Genomic adaptations of the halophilic Dead Sea filamentous fungus Eurotium rubrum.</title>
        <authorList>
            <person name="Kis-Papo T."/>
            <person name="Weig A.R."/>
            <person name="Riley R."/>
            <person name="Persoh D."/>
            <person name="Salamov A."/>
            <person name="Sun H."/>
            <person name="Lipzen A."/>
            <person name="Wasser S.P."/>
            <person name="Rambold G."/>
            <person name="Grigoriev I.V."/>
            <person name="Nevo E."/>
        </authorList>
    </citation>
    <scope>NUCLEOTIDE SEQUENCE [LARGE SCALE GENOMIC DNA]</scope>
    <source>
        <strain evidence="7">CBS 135680</strain>
    </source>
</reference>
<dbReference type="PROSITE" id="PS50075">
    <property type="entry name" value="CARRIER"/>
    <property type="match status" value="1"/>
</dbReference>
<dbReference type="InterPro" id="IPR036736">
    <property type="entry name" value="ACP-like_sf"/>
</dbReference>
<dbReference type="InterPro" id="IPR020806">
    <property type="entry name" value="PKS_PP-bd"/>
</dbReference>
<feature type="non-terminal residue" evidence="6">
    <location>
        <position position="1"/>
    </location>
</feature>
<evidence type="ECO:0000313" key="6">
    <source>
        <dbReference type="EMBL" id="EYE90155.1"/>
    </source>
</evidence>
<proteinExistence type="inferred from homology"/>
<evidence type="ECO:0000256" key="4">
    <source>
        <dbReference type="ARBA" id="ARBA00029454"/>
    </source>
</evidence>
<feature type="domain" description="Carrier" evidence="5">
    <location>
        <begin position="398"/>
        <end position="475"/>
    </location>
</feature>
<dbReference type="Gene3D" id="3.40.50.12780">
    <property type="entry name" value="N-terminal domain of ligase-like"/>
    <property type="match status" value="1"/>
</dbReference>
<gene>
    <name evidence="6" type="ORF">EURHEDRAFT_467818</name>
</gene>
<dbReference type="Proteomes" id="UP000019804">
    <property type="component" value="Unassembled WGS sequence"/>
</dbReference>
<evidence type="ECO:0000313" key="7">
    <source>
        <dbReference type="Proteomes" id="UP000019804"/>
    </source>
</evidence>
<dbReference type="GO" id="GO:0043041">
    <property type="term" value="P:amino acid activation for nonribosomal peptide biosynthetic process"/>
    <property type="evidence" value="ECO:0007669"/>
    <property type="project" value="TreeGrafter"/>
</dbReference>
<dbReference type="RefSeq" id="XP_040633845.1">
    <property type="nucleotide sequence ID" value="XM_040785210.1"/>
</dbReference>
<accession>A0A017S1X1</accession>
<dbReference type="FunFam" id="1.10.1200.10:FF:000005">
    <property type="entry name" value="Nonribosomal peptide synthetase 1"/>
    <property type="match status" value="1"/>
</dbReference>
<dbReference type="InterPro" id="IPR045851">
    <property type="entry name" value="AMP-bd_C_sf"/>
</dbReference>
<dbReference type="InterPro" id="IPR042099">
    <property type="entry name" value="ANL_N_sf"/>
</dbReference>
<dbReference type="GO" id="GO:0031177">
    <property type="term" value="F:phosphopantetheine binding"/>
    <property type="evidence" value="ECO:0007669"/>
    <property type="project" value="InterPro"/>
</dbReference>
<protein>
    <submittedName>
        <fullName evidence="6">Acetyl-CoA synthetase-like protein</fullName>
    </submittedName>
</protein>
<dbReference type="InterPro" id="IPR006162">
    <property type="entry name" value="Ppantetheine_attach_site"/>
</dbReference>
<keyword evidence="7" id="KW-1185">Reference proteome</keyword>
<dbReference type="AlphaFoldDB" id="A0A017S1X1"/>
<sequence length="483" mass="52676">LDLTRRALPTNAAFGTFTPGSTGKPKGIVHDHRVMCSSTKEHASRLNINCDTRTFQFAAYTFVVNTFELFTPLVEGGCVCVPSKEDRLGRTTGAMRDLNANWACLTPSFLRPISPEEIPQVKTFVLAGEPVQQDNLDTWRSRVRMLNMYGASEASVCVTGDLSNDPVERSTIGTGAGVAAWVVDATNDSQLAPIGTIGELTVGGPVLARGYLYQPEKTAAAFIFGKPWLRKICNESPSRAYKTGDLVRLGSDGRINLVGRKDMQIKLRGQRIELEEVEFHLRQTLPHGVEVAVGLARPAHQPKRPLLTVFMAPRKAFGDDFYSADLESAEEPNSATEGWKDHLSKVVPGYMVPSTAVKLNHMPLTALGKTNRKAIGDLVSKLTVLELTGASSKKEHKEPVTTTAKTLRTLWAQALSITDAETIPADDDFLQLGGSSIEAMKLVNLARDQNIGVSVAVIFTHPQIDEMAHTLPTIHYLLDETST</sequence>
<dbReference type="Gene3D" id="1.10.1200.10">
    <property type="entry name" value="ACP-like"/>
    <property type="match status" value="1"/>
</dbReference>
<dbReference type="GeneID" id="63700334"/>
<dbReference type="STRING" id="1388766.A0A017S1X1"/>
<comment type="similarity">
    <text evidence="4">Belongs to the NRP synthetase family.</text>
</comment>
<dbReference type="EMBL" id="KK088468">
    <property type="protein sequence ID" value="EYE90155.1"/>
    <property type="molecule type" value="Genomic_DNA"/>
</dbReference>
<dbReference type="SUPFAM" id="SSF47336">
    <property type="entry name" value="ACP-like"/>
    <property type="match status" value="1"/>
</dbReference>
<dbReference type="InterPro" id="IPR000873">
    <property type="entry name" value="AMP-dep_synth/lig_dom"/>
</dbReference>
<name>A0A017S1X1_ASPRC</name>
<dbReference type="PROSITE" id="PS00012">
    <property type="entry name" value="PHOSPHOPANTETHEINE"/>
    <property type="match status" value="1"/>
</dbReference>
<dbReference type="PANTHER" id="PTHR45527">
    <property type="entry name" value="NONRIBOSOMAL PEPTIDE SYNTHETASE"/>
    <property type="match status" value="1"/>
</dbReference>
<evidence type="ECO:0000256" key="3">
    <source>
        <dbReference type="ARBA" id="ARBA00022598"/>
    </source>
</evidence>
<keyword evidence="3" id="KW-0436">Ligase</keyword>
<keyword evidence="1" id="KW-0596">Phosphopantetheine</keyword>
<organism evidence="6 7">
    <name type="scientific">Aspergillus ruber (strain CBS 135680)</name>
    <dbReference type="NCBI Taxonomy" id="1388766"/>
    <lineage>
        <taxon>Eukaryota</taxon>
        <taxon>Fungi</taxon>
        <taxon>Dikarya</taxon>
        <taxon>Ascomycota</taxon>
        <taxon>Pezizomycotina</taxon>
        <taxon>Eurotiomycetes</taxon>
        <taxon>Eurotiomycetidae</taxon>
        <taxon>Eurotiales</taxon>
        <taxon>Aspergillaceae</taxon>
        <taxon>Aspergillus</taxon>
        <taxon>Aspergillus subgen. Aspergillus</taxon>
    </lineage>
</organism>
<dbReference type="GO" id="GO:0016874">
    <property type="term" value="F:ligase activity"/>
    <property type="evidence" value="ECO:0007669"/>
    <property type="project" value="UniProtKB-KW"/>
</dbReference>
<evidence type="ECO:0000256" key="1">
    <source>
        <dbReference type="ARBA" id="ARBA00022450"/>
    </source>
</evidence>
<dbReference type="PANTHER" id="PTHR45527:SF16">
    <property type="entry name" value="NONRIBOSOMAL PEPTIDE SYNTHASE ATNA-RELATED"/>
    <property type="match status" value="1"/>
</dbReference>
<dbReference type="InterPro" id="IPR009081">
    <property type="entry name" value="PP-bd_ACP"/>
</dbReference>
<dbReference type="CDD" id="cd05918">
    <property type="entry name" value="A_NRPS_SidN3_like"/>
    <property type="match status" value="1"/>
</dbReference>